<feature type="region of interest" description="Disordered" evidence="1">
    <location>
        <begin position="296"/>
        <end position="324"/>
    </location>
</feature>
<organism evidence="3 4">
    <name type="scientific">Gnomoniopsis smithogilvyi</name>
    <dbReference type="NCBI Taxonomy" id="1191159"/>
    <lineage>
        <taxon>Eukaryota</taxon>
        <taxon>Fungi</taxon>
        <taxon>Dikarya</taxon>
        <taxon>Ascomycota</taxon>
        <taxon>Pezizomycotina</taxon>
        <taxon>Sordariomycetes</taxon>
        <taxon>Sordariomycetidae</taxon>
        <taxon>Diaporthales</taxon>
        <taxon>Gnomoniaceae</taxon>
        <taxon>Gnomoniopsis</taxon>
    </lineage>
</organism>
<feature type="region of interest" description="Disordered" evidence="1">
    <location>
        <begin position="1"/>
        <end position="55"/>
    </location>
</feature>
<dbReference type="PANTHER" id="PTHR38422">
    <property type="entry name" value="SOMETHING ABOUT SILENCING PROTEIN 4"/>
    <property type="match status" value="1"/>
</dbReference>
<evidence type="ECO:0000313" key="3">
    <source>
        <dbReference type="EMBL" id="KAJ4394023.1"/>
    </source>
</evidence>
<dbReference type="InterPro" id="IPR029184">
    <property type="entry name" value="Sas4_dom"/>
</dbReference>
<dbReference type="EMBL" id="JAPEVB010000002">
    <property type="protein sequence ID" value="KAJ4394023.1"/>
    <property type="molecule type" value="Genomic_DNA"/>
</dbReference>
<dbReference type="GO" id="GO:0004402">
    <property type="term" value="F:histone acetyltransferase activity"/>
    <property type="evidence" value="ECO:0007669"/>
    <property type="project" value="TreeGrafter"/>
</dbReference>
<name>A0A9W8YYY2_9PEZI</name>
<feature type="domain" description="Something about silencing protein 4" evidence="2">
    <location>
        <begin position="291"/>
        <end position="385"/>
    </location>
</feature>
<feature type="compositionally biased region" description="Basic and acidic residues" evidence="1">
    <location>
        <begin position="300"/>
        <end position="324"/>
    </location>
</feature>
<gene>
    <name evidence="3" type="ORF">N0V93_003240</name>
</gene>
<evidence type="ECO:0000313" key="4">
    <source>
        <dbReference type="Proteomes" id="UP001140453"/>
    </source>
</evidence>
<dbReference type="OrthoDB" id="1938992at2759"/>
<feature type="compositionally biased region" description="Polar residues" evidence="1">
    <location>
        <begin position="86"/>
        <end position="96"/>
    </location>
</feature>
<proteinExistence type="predicted"/>
<dbReference type="InterPro" id="IPR038988">
    <property type="entry name" value="Sas4"/>
</dbReference>
<keyword evidence="4" id="KW-1185">Reference proteome</keyword>
<dbReference type="AlphaFoldDB" id="A0A9W8YYY2"/>
<protein>
    <recommendedName>
        <fullName evidence="2">Something about silencing protein 4 domain-containing protein</fullName>
    </recommendedName>
</protein>
<dbReference type="GO" id="GO:0033255">
    <property type="term" value="C:SAS acetyltransferase complex"/>
    <property type="evidence" value="ECO:0007669"/>
    <property type="project" value="InterPro"/>
</dbReference>
<feature type="compositionally biased region" description="Basic residues" evidence="1">
    <location>
        <begin position="76"/>
        <end position="85"/>
    </location>
</feature>
<feature type="compositionally biased region" description="Pro residues" evidence="1">
    <location>
        <begin position="110"/>
        <end position="127"/>
    </location>
</feature>
<accession>A0A9W8YYY2</accession>
<evidence type="ECO:0000259" key="2">
    <source>
        <dbReference type="Pfam" id="PF15460"/>
    </source>
</evidence>
<feature type="region of interest" description="Disordered" evidence="1">
    <location>
        <begin position="395"/>
        <end position="449"/>
    </location>
</feature>
<feature type="compositionally biased region" description="Acidic residues" evidence="1">
    <location>
        <begin position="409"/>
        <end position="433"/>
    </location>
</feature>
<evidence type="ECO:0000256" key="1">
    <source>
        <dbReference type="SAM" id="MobiDB-lite"/>
    </source>
</evidence>
<dbReference type="PANTHER" id="PTHR38422:SF1">
    <property type="entry name" value="SOMETHING ABOUT SILENCING PROTEIN 4"/>
    <property type="match status" value="1"/>
</dbReference>
<comment type="caution">
    <text evidence="3">The sequence shown here is derived from an EMBL/GenBank/DDBJ whole genome shotgun (WGS) entry which is preliminary data.</text>
</comment>
<dbReference type="Proteomes" id="UP001140453">
    <property type="component" value="Unassembled WGS sequence"/>
</dbReference>
<sequence length="559" mass="63296">MTATSTRSTRRAEGPVQRATRHHNHLLAQQSNSSRPLKRLHEATNLSYDIKPVKKAKFEIEIPSKTQYQARFFKDHQHHNSHRSSRPTSLSTTHNNPPKHDASSRQTITAPPPLAPEPPPAPTPAPTPAHAHAHAQSTARAAQKTVNISRDKDTSPNALTKHNQKVVNGIKHELDRLQPSSADMANSNTQGRKLRSQEGVRYKSELSAYFPEYDEVIGNVPKEHHVLMLDTPIVVLDSSPSSSLPRREPHSRPSTFPVRTYGDELFSNLHDSQTVDLSWLESQYKGKTLTDPLPDSYYEPIHKKESRNEKITRNAEKGRSQHEKEQVIRLLDGLRGPDWLKTMGVSGITESKKKQFEPARAHFIDKCEVVLDKFRKWAAEEKRLKIEKERAAKEIRASQEAASFKADGEQDEVIEEDTADLSENEQGVDDQGENSEHVDVASNPSESDIDASVKKQLLEEAMARSQLAAKSTRSRPVTGIETAPPTPVEFKSFFKKPYLRDAALNKSRRRGRTVMAWGEPVPEFEEQVFVLPEDYRDADLLKSRARRLRRVQRSTRNRV</sequence>
<reference evidence="3" key="1">
    <citation type="submission" date="2022-10" db="EMBL/GenBank/DDBJ databases">
        <title>Tapping the CABI collections for fungal endophytes: first genome assemblies for Collariella, Neodidymelliopsis, Ascochyta clinopodiicola, Didymella pomorum, Didymosphaeria variabile, Neocosmospora piperis and Neocucurbitaria cava.</title>
        <authorList>
            <person name="Hill R."/>
        </authorList>
    </citation>
    <scope>NUCLEOTIDE SEQUENCE</scope>
    <source>
        <strain evidence="3">IMI 355082</strain>
    </source>
</reference>
<feature type="region of interest" description="Disordered" evidence="1">
    <location>
        <begin position="76"/>
        <end position="166"/>
    </location>
</feature>
<dbReference type="Pfam" id="PF15460">
    <property type="entry name" value="SAS4"/>
    <property type="match status" value="1"/>
</dbReference>
<feature type="region of interest" description="Disordered" evidence="1">
    <location>
        <begin position="464"/>
        <end position="487"/>
    </location>
</feature>
<feature type="compositionally biased region" description="Low complexity" evidence="1">
    <location>
        <begin position="128"/>
        <end position="142"/>
    </location>
</feature>